<evidence type="ECO:0000256" key="2">
    <source>
        <dbReference type="ARBA" id="ARBA00023239"/>
    </source>
</evidence>
<comment type="caution">
    <text evidence="4">The sequence shown here is derived from an EMBL/GenBank/DDBJ whole genome shotgun (WGS) entry which is preliminary data.</text>
</comment>
<dbReference type="InterPro" id="IPR001753">
    <property type="entry name" value="Enoyl-CoA_hydra/iso"/>
</dbReference>
<dbReference type="GO" id="GO:0006635">
    <property type="term" value="P:fatty acid beta-oxidation"/>
    <property type="evidence" value="ECO:0007669"/>
    <property type="project" value="TreeGrafter"/>
</dbReference>
<dbReference type="FunFam" id="3.90.226.10:FF:000009">
    <property type="entry name" value="Carnitinyl-CoA dehydratase"/>
    <property type="match status" value="1"/>
</dbReference>
<dbReference type="InterPro" id="IPR029045">
    <property type="entry name" value="ClpP/crotonase-like_dom_sf"/>
</dbReference>
<dbReference type="PANTHER" id="PTHR11941">
    <property type="entry name" value="ENOYL-COA HYDRATASE-RELATED"/>
    <property type="match status" value="1"/>
</dbReference>
<evidence type="ECO:0000256" key="3">
    <source>
        <dbReference type="RuleBase" id="RU003707"/>
    </source>
</evidence>
<dbReference type="InterPro" id="IPR014748">
    <property type="entry name" value="Enoyl-CoA_hydra_C"/>
</dbReference>
<protein>
    <submittedName>
        <fullName evidence="4">Enoyl-CoA hydratase/isomerase family protein</fullName>
    </submittedName>
</protein>
<organism evidence="4 5">
    <name type="scientific">Candidatus Polarisedimenticola svalbardensis</name>
    <dbReference type="NCBI Taxonomy" id="2886004"/>
    <lineage>
        <taxon>Bacteria</taxon>
        <taxon>Pseudomonadati</taxon>
        <taxon>Acidobacteriota</taxon>
        <taxon>Candidatus Polarisedimenticolia</taxon>
        <taxon>Candidatus Polarisedimenticolales</taxon>
        <taxon>Candidatus Polarisedimenticolaceae</taxon>
        <taxon>Candidatus Polarisedimenticola</taxon>
    </lineage>
</organism>
<dbReference type="PANTHER" id="PTHR11941:SF54">
    <property type="entry name" value="ENOYL-COA HYDRATASE, MITOCHONDRIAL"/>
    <property type="match status" value="1"/>
</dbReference>
<gene>
    <name evidence="4" type="ORF">IFK94_03015</name>
</gene>
<keyword evidence="2" id="KW-0456">Lyase</keyword>
<evidence type="ECO:0000313" key="5">
    <source>
        <dbReference type="Proteomes" id="UP000648239"/>
    </source>
</evidence>
<dbReference type="EMBL" id="JACXWD010000005">
    <property type="protein sequence ID" value="MBD3867071.1"/>
    <property type="molecule type" value="Genomic_DNA"/>
</dbReference>
<dbReference type="Gene3D" id="1.10.12.10">
    <property type="entry name" value="Lyase 2-enoyl-coa Hydratase, Chain A, domain 2"/>
    <property type="match status" value="1"/>
</dbReference>
<reference evidence="4 5" key="1">
    <citation type="submission" date="2020-08" db="EMBL/GenBank/DDBJ databases">
        <title>Acidobacteriota in marine sediments use diverse sulfur dissimilation pathways.</title>
        <authorList>
            <person name="Wasmund K."/>
        </authorList>
    </citation>
    <scope>NUCLEOTIDE SEQUENCE [LARGE SCALE GENOMIC DNA]</scope>
    <source>
        <strain evidence="4">MAG AM4</strain>
    </source>
</reference>
<dbReference type="GO" id="GO:0016836">
    <property type="term" value="F:hydro-lyase activity"/>
    <property type="evidence" value="ECO:0007669"/>
    <property type="project" value="UniProtKB-ARBA"/>
</dbReference>
<evidence type="ECO:0000313" key="4">
    <source>
        <dbReference type="EMBL" id="MBD3867071.1"/>
    </source>
</evidence>
<dbReference type="CDD" id="cd06558">
    <property type="entry name" value="crotonase-like"/>
    <property type="match status" value="1"/>
</dbReference>
<comment type="similarity">
    <text evidence="1 3">Belongs to the enoyl-CoA hydratase/isomerase family.</text>
</comment>
<accession>A0A8J6XUA6</accession>
<dbReference type="Pfam" id="PF00378">
    <property type="entry name" value="ECH_1"/>
    <property type="match status" value="1"/>
</dbReference>
<dbReference type="SUPFAM" id="SSF52096">
    <property type="entry name" value="ClpP/crotonase"/>
    <property type="match status" value="1"/>
</dbReference>
<dbReference type="Gene3D" id="3.90.226.10">
    <property type="entry name" value="2-enoyl-CoA Hydratase, Chain A, domain 1"/>
    <property type="match status" value="1"/>
</dbReference>
<dbReference type="Proteomes" id="UP000648239">
    <property type="component" value="Unassembled WGS sequence"/>
</dbReference>
<dbReference type="PROSITE" id="PS00166">
    <property type="entry name" value="ENOYL_COA_HYDRATASE"/>
    <property type="match status" value="1"/>
</dbReference>
<name>A0A8J6XUA6_9BACT</name>
<dbReference type="FunFam" id="1.10.12.10:FF:000001">
    <property type="entry name" value="Probable enoyl-CoA hydratase, mitochondrial"/>
    <property type="match status" value="1"/>
</dbReference>
<evidence type="ECO:0000256" key="1">
    <source>
        <dbReference type="ARBA" id="ARBA00005254"/>
    </source>
</evidence>
<dbReference type="InterPro" id="IPR018376">
    <property type="entry name" value="Enoyl-CoA_hyd/isom_CS"/>
</dbReference>
<proteinExistence type="inferred from homology"/>
<sequence>MTAGRDLRWVQVEQDDRGVATVSMNKPPVNALGSEMVADLTAAAAALSQDSGVRCVVLRSAGRHFCAGADLKERQGMSVEQVREFVPRVAGAVNGFASLAVPVIAAVRGAAAGGGCELALGCDLRVLSEDASIGLRETALAIIPGAGGTQRLPRIVGAATAKRWIFTAGMFGAAEAWADGVADQVVPDDKLDLAADDLAGVIAANGPVAIRLAKQAIDGGSGLPLNEALQIEWEAYQGVLDTSDREEALKAFAEKRPPRFRGC</sequence>
<dbReference type="AlphaFoldDB" id="A0A8J6XUA6"/>